<dbReference type="SUPFAM" id="SSF51905">
    <property type="entry name" value="FAD/NAD(P)-binding domain"/>
    <property type="match status" value="1"/>
</dbReference>
<dbReference type="InterPro" id="IPR036188">
    <property type="entry name" value="FAD/NAD-bd_sf"/>
</dbReference>
<dbReference type="Gene3D" id="3.50.50.60">
    <property type="entry name" value="FAD/NAD(P)-binding domain"/>
    <property type="match status" value="1"/>
</dbReference>
<organism evidence="1 2">
    <name type="scientific">Nocardioides panaciterrulae</name>
    <dbReference type="NCBI Taxonomy" id="661492"/>
    <lineage>
        <taxon>Bacteria</taxon>
        <taxon>Bacillati</taxon>
        <taxon>Actinomycetota</taxon>
        <taxon>Actinomycetes</taxon>
        <taxon>Propionibacteriales</taxon>
        <taxon>Nocardioidaceae</taxon>
        <taxon>Nocardioides</taxon>
    </lineage>
</organism>
<dbReference type="AlphaFoldDB" id="A0A7Y9E739"/>
<dbReference type="Proteomes" id="UP000535511">
    <property type="component" value="Unassembled WGS sequence"/>
</dbReference>
<dbReference type="EMBL" id="JACCBG010000001">
    <property type="protein sequence ID" value="NYD42222.1"/>
    <property type="molecule type" value="Genomic_DNA"/>
</dbReference>
<evidence type="ECO:0000313" key="2">
    <source>
        <dbReference type="Proteomes" id="UP000535511"/>
    </source>
</evidence>
<comment type="caution">
    <text evidence="1">The sequence shown here is derived from an EMBL/GenBank/DDBJ whole genome shotgun (WGS) entry which is preliminary data.</text>
</comment>
<protein>
    <submittedName>
        <fullName evidence="1">NAD(P)H-nitrite reductase large subunit</fullName>
    </submittedName>
</protein>
<name>A0A7Y9E739_9ACTN</name>
<evidence type="ECO:0000313" key="1">
    <source>
        <dbReference type="EMBL" id="NYD42222.1"/>
    </source>
</evidence>
<dbReference type="RefSeq" id="WP_179663884.1">
    <property type="nucleotide sequence ID" value="NZ_JACCBG010000001.1"/>
</dbReference>
<accession>A0A7Y9E739</accession>
<keyword evidence="2" id="KW-1185">Reference proteome</keyword>
<gene>
    <name evidence="1" type="ORF">BJZ21_002305</name>
</gene>
<sequence>MVTSVRGARDRGVLKAHPMFTLHTHDGIAWADGTHQPAYAVIWCTGFRPALHHLAPLHLHEHQGRVAVGGPSGTRSARDPRVYMVGYGDWVGPASVTLAGVAESARATAGDIVDRL</sequence>
<reference evidence="1 2" key="1">
    <citation type="submission" date="2020-07" db="EMBL/GenBank/DDBJ databases">
        <title>Sequencing the genomes of 1000 actinobacteria strains.</title>
        <authorList>
            <person name="Klenk H.-P."/>
        </authorList>
    </citation>
    <scope>NUCLEOTIDE SEQUENCE [LARGE SCALE GENOMIC DNA]</scope>
    <source>
        <strain evidence="1 2">DSM 21350</strain>
    </source>
</reference>
<proteinExistence type="predicted"/>